<sequence length="231" mass="26264">MGQQPEPEVRLEKTALAKPEHYDGNKKKFCGFMESLELHFGANTQYFRSDENKIIFALSYMTLEVVAAPRTKWVERRKAAEERSDIGETTLLESWMYFKNTLKEHFKDSHEEEDQMKNKQMLKGMIGGSSSSGNWGPNGCYQGGGASERKAEMVEVKEDSTGTVYGQPRMLIEVDKAKYRAEGRCFKCGEKGHRAQDHKEGGSTAVKPKFNLKAMLEGMLKEERDELLKGF</sequence>
<dbReference type="EMBL" id="GL945484">
    <property type="protein sequence ID" value="EGN96046.1"/>
    <property type="molecule type" value="Genomic_DNA"/>
</dbReference>
<gene>
    <name evidence="3" type="ORF">SERLA73DRAFT_154502</name>
</gene>
<dbReference type="InParanoid" id="F8Q608"/>
<evidence type="ECO:0000313" key="4">
    <source>
        <dbReference type="Proteomes" id="UP000008063"/>
    </source>
</evidence>
<dbReference type="HOGENOM" id="CLU_1200424_0_0_1"/>
<keyword evidence="1" id="KW-0479">Metal-binding</keyword>
<dbReference type="AlphaFoldDB" id="F8Q608"/>
<name>F8Q608_SERL3</name>
<dbReference type="Proteomes" id="UP000008063">
    <property type="component" value="Unassembled WGS sequence"/>
</dbReference>
<feature type="domain" description="CCHC-type" evidence="2">
    <location>
        <begin position="184"/>
        <end position="197"/>
    </location>
</feature>
<keyword evidence="1" id="KW-0863">Zinc-finger</keyword>
<keyword evidence="1" id="KW-0862">Zinc</keyword>
<dbReference type="PROSITE" id="PS50158">
    <property type="entry name" value="ZF_CCHC"/>
    <property type="match status" value="1"/>
</dbReference>
<dbReference type="Pfam" id="PF00098">
    <property type="entry name" value="zf-CCHC"/>
    <property type="match status" value="1"/>
</dbReference>
<dbReference type="GO" id="GO:0008270">
    <property type="term" value="F:zinc ion binding"/>
    <property type="evidence" value="ECO:0007669"/>
    <property type="project" value="UniProtKB-KW"/>
</dbReference>
<protein>
    <recommendedName>
        <fullName evidence="2">CCHC-type domain-containing protein</fullName>
    </recommendedName>
</protein>
<dbReference type="InterPro" id="IPR001878">
    <property type="entry name" value="Znf_CCHC"/>
</dbReference>
<organism evidence="4">
    <name type="scientific">Serpula lacrymans var. lacrymans (strain S7.3)</name>
    <name type="common">Dry rot fungus</name>
    <dbReference type="NCBI Taxonomy" id="936435"/>
    <lineage>
        <taxon>Eukaryota</taxon>
        <taxon>Fungi</taxon>
        <taxon>Dikarya</taxon>
        <taxon>Basidiomycota</taxon>
        <taxon>Agaricomycotina</taxon>
        <taxon>Agaricomycetes</taxon>
        <taxon>Agaricomycetidae</taxon>
        <taxon>Boletales</taxon>
        <taxon>Coniophorineae</taxon>
        <taxon>Serpulaceae</taxon>
        <taxon>Serpula</taxon>
    </lineage>
</organism>
<reference evidence="4" key="1">
    <citation type="journal article" date="2011" name="Science">
        <title>The plant cell wall-decomposing machinery underlies the functional diversity of forest fungi.</title>
        <authorList>
            <person name="Eastwood D.C."/>
            <person name="Floudas D."/>
            <person name="Binder M."/>
            <person name="Majcherczyk A."/>
            <person name="Schneider P."/>
            <person name="Aerts A."/>
            <person name="Asiegbu F.O."/>
            <person name="Baker S.E."/>
            <person name="Barry K."/>
            <person name="Bendiksby M."/>
            <person name="Blumentritt M."/>
            <person name="Coutinho P.M."/>
            <person name="Cullen D."/>
            <person name="de Vries R.P."/>
            <person name="Gathman A."/>
            <person name="Goodell B."/>
            <person name="Henrissat B."/>
            <person name="Ihrmark K."/>
            <person name="Kauserud H."/>
            <person name="Kohler A."/>
            <person name="LaButti K."/>
            <person name="Lapidus A."/>
            <person name="Lavin J.L."/>
            <person name="Lee Y.-H."/>
            <person name="Lindquist E."/>
            <person name="Lilly W."/>
            <person name="Lucas S."/>
            <person name="Morin E."/>
            <person name="Murat C."/>
            <person name="Oguiza J.A."/>
            <person name="Park J."/>
            <person name="Pisabarro A.G."/>
            <person name="Riley R."/>
            <person name="Rosling A."/>
            <person name="Salamov A."/>
            <person name="Schmidt O."/>
            <person name="Schmutz J."/>
            <person name="Skrede I."/>
            <person name="Stenlid J."/>
            <person name="Wiebenga A."/>
            <person name="Xie X."/>
            <person name="Kuees U."/>
            <person name="Hibbett D.S."/>
            <person name="Hoffmeister D."/>
            <person name="Hoegberg N."/>
            <person name="Martin F."/>
            <person name="Grigoriev I.V."/>
            <person name="Watkinson S.C."/>
        </authorList>
    </citation>
    <scope>NUCLEOTIDE SEQUENCE [LARGE SCALE GENOMIC DNA]</scope>
    <source>
        <strain evidence="4">strain S7.3</strain>
    </source>
</reference>
<keyword evidence="4" id="KW-1185">Reference proteome</keyword>
<evidence type="ECO:0000256" key="1">
    <source>
        <dbReference type="PROSITE-ProRule" id="PRU00047"/>
    </source>
</evidence>
<dbReference type="OrthoDB" id="2645941at2759"/>
<dbReference type="GO" id="GO:0003676">
    <property type="term" value="F:nucleic acid binding"/>
    <property type="evidence" value="ECO:0007669"/>
    <property type="project" value="InterPro"/>
</dbReference>
<evidence type="ECO:0000259" key="2">
    <source>
        <dbReference type="PROSITE" id="PS50158"/>
    </source>
</evidence>
<evidence type="ECO:0000313" key="3">
    <source>
        <dbReference type="EMBL" id="EGN96046.1"/>
    </source>
</evidence>
<accession>F8Q608</accession>
<proteinExistence type="predicted"/>